<dbReference type="InterPro" id="IPR039261">
    <property type="entry name" value="FNR_nucleotide-bd"/>
</dbReference>
<evidence type="ECO:0000259" key="3">
    <source>
        <dbReference type="PROSITE" id="PS51384"/>
    </source>
</evidence>
<evidence type="ECO:0000313" key="11">
    <source>
        <dbReference type="Proteomes" id="UP000462501"/>
    </source>
</evidence>
<dbReference type="GO" id="GO:0051537">
    <property type="term" value="F:2 iron, 2 sulfur cluster binding"/>
    <property type="evidence" value="ECO:0007669"/>
    <property type="project" value="UniProtKB-KW"/>
</dbReference>
<dbReference type="GO" id="GO:0046872">
    <property type="term" value="F:metal ion binding"/>
    <property type="evidence" value="ECO:0007669"/>
    <property type="project" value="UniProtKB-KW"/>
</dbReference>
<dbReference type="SUPFAM" id="SSF63380">
    <property type="entry name" value="Riboflavin synthase domain-like"/>
    <property type="match status" value="1"/>
</dbReference>
<dbReference type="InterPro" id="IPR019480">
    <property type="entry name" value="Dihydroorotate_DH_Fe-S-bd"/>
</dbReference>
<proteinExistence type="predicted"/>
<dbReference type="PANTHER" id="PTHR43513">
    <property type="entry name" value="DIHYDROOROTATE DEHYDROGENASE B (NAD(+)), ELECTRON TRANSFER SUBUNIT"/>
    <property type="match status" value="1"/>
</dbReference>
<dbReference type="PANTHER" id="PTHR43513:SF3">
    <property type="entry name" value="DIHYDROOROTATE DEHYDROGENASE B (NAD(+)), ELECTRON TRANSFER SUBUNIT-RELATED"/>
    <property type="match status" value="1"/>
</dbReference>
<name>A0A174T8Y1_9FIRM</name>
<comment type="cofactor">
    <cofactor evidence="2">
        <name>[2Fe-2S] cluster</name>
        <dbReference type="ChEBI" id="CHEBI:190135"/>
    </cofactor>
    <text evidence="2">Binds 1 [2Fe-2S] cluster per subunit.</text>
</comment>
<feature type="binding site" evidence="2">
    <location>
        <position position="238"/>
    </location>
    <ligand>
        <name>[2Fe-2S] cluster</name>
        <dbReference type="ChEBI" id="CHEBI:190135"/>
    </ligand>
</feature>
<dbReference type="SUPFAM" id="SSF52343">
    <property type="entry name" value="Ferredoxin reductase-like, C-terminal NADP-linked domain"/>
    <property type="match status" value="1"/>
</dbReference>
<reference evidence="9" key="2">
    <citation type="submission" date="2017-04" db="EMBL/GenBank/DDBJ databases">
        <title>Function of individual gut microbiota members based on whole genome sequencing of pure cultures obtained from chicken caecum.</title>
        <authorList>
            <person name="Medvecky M."/>
            <person name="Cejkova D."/>
            <person name="Polansky O."/>
            <person name="Karasova D."/>
            <person name="Kubasova T."/>
            <person name="Cizek A."/>
            <person name="Rychlik I."/>
        </authorList>
    </citation>
    <scope>NUCLEOTIDE SEQUENCE [LARGE SCALE GENOMIC DNA]</scope>
    <source>
        <strain evidence="9">An175</strain>
    </source>
</reference>
<evidence type="ECO:0000313" key="10">
    <source>
        <dbReference type="Proteomes" id="UP000260828"/>
    </source>
</evidence>
<dbReference type="Proteomes" id="UP000462501">
    <property type="component" value="Unassembled WGS sequence"/>
</dbReference>
<keyword evidence="1" id="KW-0274">FAD</keyword>
<dbReference type="EMBL" id="VIQT01000016">
    <property type="protein sequence ID" value="NDO39888.1"/>
    <property type="molecule type" value="Genomic_DNA"/>
</dbReference>
<dbReference type="Proteomes" id="UP000260828">
    <property type="component" value="Unassembled WGS sequence"/>
</dbReference>
<keyword evidence="1" id="KW-0285">Flavoprotein</keyword>
<keyword evidence="2" id="KW-0408">Iron</keyword>
<dbReference type="InterPro" id="IPR017927">
    <property type="entry name" value="FAD-bd_FR_type"/>
</dbReference>
<dbReference type="RefSeq" id="WP_006874133.1">
    <property type="nucleotide sequence ID" value="NZ_CABIWA010000017.1"/>
</dbReference>
<dbReference type="Proteomes" id="UP000095765">
    <property type="component" value="Unassembled WGS sequence"/>
</dbReference>
<reference evidence="7 10" key="4">
    <citation type="submission" date="2018-08" db="EMBL/GenBank/DDBJ databases">
        <title>A genome reference for cultivated species of the human gut microbiota.</title>
        <authorList>
            <person name="Zou Y."/>
            <person name="Xue W."/>
            <person name="Luo G."/>
        </authorList>
    </citation>
    <scope>NUCLEOTIDE SEQUENCE [LARGE SCALE GENOMIC DNA]</scope>
    <source>
        <strain evidence="7 10">TF05-12AC</strain>
    </source>
</reference>
<evidence type="ECO:0000313" key="5">
    <source>
        <dbReference type="EMBL" id="NDO39888.1"/>
    </source>
</evidence>
<keyword evidence="2" id="KW-0479">Metal-binding</keyword>
<dbReference type="InterPro" id="IPR050353">
    <property type="entry name" value="PyrK_electron_transfer"/>
</dbReference>
<dbReference type="InterPro" id="IPR012165">
    <property type="entry name" value="Cyt_c3_hydrogenase_gsu"/>
</dbReference>
<dbReference type="EMBL" id="CZBE01000023">
    <property type="protein sequence ID" value="CUQ06242.1"/>
    <property type="molecule type" value="Genomic_DNA"/>
</dbReference>
<dbReference type="GO" id="GO:0050660">
    <property type="term" value="F:flavin adenine dinucleotide binding"/>
    <property type="evidence" value="ECO:0007669"/>
    <property type="project" value="InterPro"/>
</dbReference>
<evidence type="ECO:0000313" key="7">
    <source>
        <dbReference type="EMBL" id="RGE67282.1"/>
    </source>
</evidence>
<dbReference type="Proteomes" id="UP000196386">
    <property type="component" value="Unassembled WGS sequence"/>
</dbReference>
<dbReference type="PROSITE" id="PS51384">
    <property type="entry name" value="FAD_FR"/>
    <property type="match status" value="1"/>
</dbReference>
<evidence type="ECO:0000313" key="8">
    <source>
        <dbReference type="Proteomes" id="UP000095765"/>
    </source>
</evidence>
<feature type="domain" description="FAD-binding FR-type" evidence="3">
    <location>
        <begin position="1"/>
        <end position="95"/>
    </location>
</feature>
<dbReference type="Gene3D" id="3.40.50.80">
    <property type="entry name" value="Nucleotide-binding domain of ferredoxin-NADP reductase (FNR) module"/>
    <property type="match status" value="1"/>
</dbReference>
<dbReference type="InterPro" id="IPR017938">
    <property type="entry name" value="Riboflavin_synthase-like_b-brl"/>
</dbReference>
<evidence type="ECO:0000313" key="9">
    <source>
        <dbReference type="Proteomes" id="UP000196386"/>
    </source>
</evidence>
<accession>A0A174T8Y1</accession>
<evidence type="ECO:0000256" key="2">
    <source>
        <dbReference type="PIRSR" id="PIRSR006816-2"/>
    </source>
</evidence>
<feature type="binding site" evidence="2">
    <location>
        <position position="226"/>
    </location>
    <ligand>
        <name>[2Fe-2S] cluster</name>
        <dbReference type="ChEBI" id="CHEBI:190135"/>
    </ligand>
</feature>
<dbReference type="EMBL" id="NFKP01000017">
    <property type="protein sequence ID" value="OUP68477.1"/>
    <property type="molecule type" value="Genomic_DNA"/>
</dbReference>
<gene>
    <name evidence="4" type="primary">pyrK</name>
    <name evidence="6" type="ORF">B5F11_12925</name>
    <name evidence="7" type="ORF">DXC40_10755</name>
    <name evidence="4" type="ORF">ERS852551_02970</name>
    <name evidence="5" type="ORF">FMM72_11685</name>
</gene>
<organism evidence="4 8">
    <name type="scientific">Anaerotruncus colihominis</name>
    <dbReference type="NCBI Taxonomy" id="169435"/>
    <lineage>
        <taxon>Bacteria</taxon>
        <taxon>Bacillati</taxon>
        <taxon>Bacillota</taxon>
        <taxon>Clostridia</taxon>
        <taxon>Eubacteriales</taxon>
        <taxon>Oscillospiraceae</taxon>
        <taxon>Anaerotruncus</taxon>
    </lineage>
</organism>
<reference evidence="5 11" key="5">
    <citation type="submission" date="2019-06" db="EMBL/GenBank/DDBJ databases">
        <title>Draft genome sequences of 15 bacterial species constituting the stable defined intestinal microbiota of the GM15 gnotobiotic mouse model.</title>
        <authorList>
            <person name="Elie C."/>
            <person name="Mathieu A."/>
            <person name="Saliou A."/>
            <person name="Darnaud M."/>
            <person name="Leulier F."/>
            <person name="Tamellini A."/>
        </authorList>
    </citation>
    <scope>NUCLEOTIDE SEQUENCE [LARGE SCALE GENOMIC DNA]</scope>
    <source>
        <strain evidence="5 11">JM4-15</strain>
    </source>
</reference>
<feature type="binding site" evidence="2">
    <location>
        <position position="223"/>
    </location>
    <ligand>
        <name>[2Fe-2S] cluster</name>
        <dbReference type="ChEBI" id="CHEBI:190135"/>
    </ligand>
</feature>
<dbReference type="CDD" id="cd06219">
    <property type="entry name" value="DHOD_e_trans_like1"/>
    <property type="match status" value="1"/>
</dbReference>
<evidence type="ECO:0000313" key="6">
    <source>
        <dbReference type="EMBL" id="OUP68477.1"/>
    </source>
</evidence>
<reference evidence="6" key="3">
    <citation type="journal article" date="2018" name="BMC Genomics">
        <title>Whole genome sequencing and function prediction of 133 gut anaerobes isolated from chicken caecum in pure cultures.</title>
        <authorList>
            <person name="Medvecky M."/>
            <person name="Cejkova D."/>
            <person name="Polansky O."/>
            <person name="Karasova D."/>
            <person name="Kubasova T."/>
            <person name="Cizek A."/>
            <person name="Rychlik I."/>
        </authorList>
    </citation>
    <scope>NUCLEOTIDE SEQUENCE</scope>
    <source>
        <strain evidence="6">An175</strain>
    </source>
</reference>
<dbReference type="AlphaFoldDB" id="A0A174T8Y1"/>
<evidence type="ECO:0000256" key="1">
    <source>
        <dbReference type="PIRSR" id="PIRSR006816-1"/>
    </source>
</evidence>
<keyword evidence="2" id="KW-0001">2Fe-2S</keyword>
<dbReference type="EMBL" id="QVME01000005">
    <property type="protein sequence ID" value="RGE67282.1"/>
    <property type="molecule type" value="Genomic_DNA"/>
</dbReference>
<dbReference type="OrthoDB" id="9778346at2"/>
<sequence>MYKIVRKRALNDSVTLMEVQAPHIAKKAKAGQFIIFRVDEQGERVPLTIADYDREAGTVTIIYQIVGASTKLLNTLEEGDSILDFVGPLGVPTHIDPNAKRVCVIGGGVGTAIAYPQAKALHNAGIAVDMIAGFRSKDIVILEDEMKAVTDHLYIMTDDGTYGEKGLVTNKLQALIDAGEQYDEVIAIGPVIMMKFVAATTKPYGIKTLVSLNPIMVDGTGMCGGCRVKVGGQMKFACVDGPDFDGHEVDFDELMHRNSFYKEREAADREDPAHICRLTGGKRNA</sequence>
<protein>
    <submittedName>
        <fullName evidence="4">Dihydrdoorotate oxidase B, electron transfer subunit</fullName>
    </submittedName>
    <submittedName>
        <fullName evidence="6">Ferredoxin-NADP reductase</fullName>
    </submittedName>
    <submittedName>
        <fullName evidence="5">Sulfide/dihydroorotate dehydrogenase-like FAD/NAD-binding protein</fullName>
    </submittedName>
</protein>
<feature type="binding site" evidence="1">
    <location>
        <begin position="62"/>
        <end position="64"/>
    </location>
    <ligand>
        <name>FAD</name>
        <dbReference type="ChEBI" id="CHEBI:57692"/>
    </ligand>
</feature>
<reference evidence="4 8" key="1">
    <citation type="submission" date="2015-09" db="EMBL/GenBank/DDBJ databases">
        <authorList>
            <consortium name="Pathogen Informatics"/>
        </authorList>
    </citation>
    <scope>NUCLEOTIDE SEQUENCE [LARGE SCALE GENOMIC DNA]</scope>
    <source>
        <strain evidence="4 8">2789STDY5834939</strain>
    </source>
</reference>
<dbReference type="GO" id="GO:0006221">
    <property type="term" value="P:pyrimidine nucleotide biosynthetic process"/>
    <property type="evidence" value="ECO:0007669"/>
    <property type="project" value="InterPro"/>
</dbReference>
<dbReference type="Pfam" id="PF10418">
    <property type="entry name" value="DHODB_Fe-S_bind"/>
    <property type="match status" value="1"/>
</dbReference>
<dbReference type="GeneID" id="72462684"/>
<dbReference type="NCBIfam" id="NF004862">
    <property type="entry name" value="PRK06222.1"/>
    <property type="match status" value="1"/>
</dbReference>
<dbReference type="Gene3D" id="2.40.30.10">
    <property type="entry name" value="Translation factors"/>
    <property type="match status" value="1"/>
</dbReference>
<evidence type="ECO:0000313" key="4">
    <source>
        <dbReference type="EMBL" id="CUQ06242.1"/>
    </source>
</evidence>
<dbReference type="PIRSF" id="PIRSF006816">
    <property type="entry name" value="Cyc3_hyd_g"/>
    <property type="match status" value="1"/>
</dbReference>
<comment type="cofactor">
    <cofactor evidence="1">
        <name>FAD</name>
        <dbReference type="ChEBI" id="CHEBI:57692"/>
    </cofactor>
    <text evidence="1">Binds 1 FAD per subunit.</text>
</comment>
<keyword evidence="2" id="KW-0411">Iron-sulfur</keyword>
<dbReference type="GO" id="GO:0016491">
    <property type="term" value="F:oxidoreductase activity"/>
    <property type="evidence" value="ECO:0007669"/>
    <property type="project" value="InterPro"/>
</dbReference>